<evidence type="ECO:0000313" key="1">
    <source>
        <dbReference type="EMBL" id="ADB59959.1"/>
    </source>
</evidence>
<dbReference type="Proteomes" id="UP000001903">
    <property type="component" value="Chromosome"/>
</dbReference>
<dbReference type="SUPFAM" id="SSF63829">
    <property type="entry name" value="Calcium-dependent phosphotriesterase"/>
    <property type="match status" value="1"/>
</dbReference>
<accession>D2RYQ8</accession>
<sequence>MGDGFYAILVTSAECAMTRLTRRSTLQLAGASLVAATVPAAASASEDGWTTVETPIDSTLHDVAYTATNAHAVAEGGTVLERTDAGWEVVLQGGPTGNGNDLYGVDTTDDGERLWIVGASGAIGEYDVTTGNLVDRSAPNDYTANFNDIAVTGPAGDADVYVADDSGAIHYSFQNGEEGTWEYVVPGSGSSLKAIEFFDDRAGHAIDTNGRVYATDDGVTWNPIGIEDADVTFYGLDSDAADDVTVSGGNASIFEYDGSQWVPESLGDADLFDIETDGDEGYTVGSGGVIFELDGGEWSLNQTPVGENLQAVADGPVAIAVGSGGTVLERSNSH</sequence>
<dbReference type="EMBL" id="CP001860">
    <property type="protein sequence ID" value="ADB59959.1"/>
    <property type="molecule type" value="Genomic_DNA"/>
</dbReference>
<gene>
    <name evidence="1" type="ordered locus">Htur_1067</name>
</gene>
<dbReference type="HOGENOM" id="CLU_887443_0_0_2"/>
<dbReference type="eggNOG" id="arCOG09128">
    <property type="taxonomic scope" value="Archaea"/>
</dbReference>
<evidence type="ECO:0000313" key="2">
    <source>
        <dbReference type="Proteomes" id="UP000001903"/>
    </source>
</evidence>
<dbReference type="AlphaFoldDB" id="D2RYQ8"/>
<organism evidence="1 2">
    <name type="scientific">Haloterrigena turkmenica (strain ATCC 51198 / DSM 5511 / JCM 9101 / NCIMB 13204 / VKM B-1734 / 4k)</name>
    <name type="common">Halococcus turkmenicus</name>
    <dbReference type="NCBI Taxonomy" id="543526"/>
    <lineage>
        <taxon>Archaea</taxon>
        <taxon>Methanobacteriati</taxon>
        <taxon>Methanobacteriota</taxon>
        <taxon>Stenosarchaea group</taxon>
        <taxon>Halobacteria</taxon>
        <taxon>Halobacteriales</taxon>
        <taxon>Natrialbaceae</taxon>
        <taxon>Haloterrigena</taxon>
    </lineage>
</organism>
<dbReference type="STRING" id="543526.Htur_1067"/>
<proteinExistence type="predicted"/>
<name>D2RYQ8_HALTV</name>
<protein>
    <submittedName>
        <fullName evidence="1">Uncharacterized protein</fullName>
    </submittedName>
</protein>
<dbReference type="KEGG" id="htu:Htur_1067"/>
<reference evidence="1 2" key="1">
    <citation type="journal article" date="2010" name="Stand. Genomic Sci.">
        <title>Complete genome sequence of Haloterrigena turkmenica type strain (4k).</title>
        <authorList>
            <person name="Saunders E."/>
            <person name="Tindall B.J."/>
            <person name="Fahnrich R."/>
            <person name="Lapidus A."/>
            <person name="Copeland A."/>
            <person name="Del Rio T.G."/>
            <person name="Lucas S."/>
            <person name="Chen F."/>
            <person name="Tice H."/>
            <person name="Cheng J.F."/>
            <person name="Han C."/>
            <person name="Detter J.C."/>
            <person name="Bruce D."/>
            <person name="Goodwin L."/>
            <person name="Chain P."/>
            <person name="Pitluck S."/>
            <person name="Pati A."/>
            <person name="Ivanova N."/>
            <person name="Mavromatis K."/>
            <person name="Chen A."/>
            <person name="Palaniappan K."/>
            <person name="Land M."/>
            <person name="Hauser L."/>
            <person name="Chang Y.J."/>
            <person name="Jeffries C.D."/>
            <person name="Brettin T."/>
            <person name="Rohde M."/>
            <person name="Goker M."/>
            <person name="Bristow J."/>
            <person name="Eisen J.A."/>
            <person name="Markowitz V."/>
            <person name="Hugenholtz P."/>
            <person name="Klenk H.P."/>
            <person name="Kyrpides N.C."/>
        </authorList>
    </citation>
    <scope>NUCLEOTIDE SEQUENCE [LARGE SCALE GENOMIC DNA]</scope>
    <source>
        <strain evidence="2">ATCC 51198 / DSM 5511 / JCM 9101 / NCIMB 13204 / VKM B-1734 / 4k</strain>
    </source>
</reference>
<keyword evidence="2" id="KW-1185">Reference proteome</keyword>